<dbReference type="GO" id="GO:1901982">
    <property type="term" value="F:maltose binding"/>
    <property type="evidence" value="ECO:0007669"/>
    <property type="project" value="TreeGrafter"/>
</dbReference>
<dbReference type="Gene3D" id="3.40.190.10">
    <property type="entry name" value="Periplasmic binding protein-like II"/>
    <property type="match status" value="1"/>
</dbReference>
<dbReference type="CDD" id="cd13585">
    <property type="entry name" value="PBP2_TMBP_like"/>
    <property type="match status" value="1"/>
</dbReference>
<evidence type="ECO:0000256" key="4">
    <source>
        <dbReference type="SAM" id="SignalP"/>
    </source>
</evidence>
<reference evidence="5 6" key="1">
    <citation type="submission" date="2019-03" db="EMBL/GenBank/DDBJ databases">
        <title>Genomic Encyclopedia of Type Strains, Phase IV (KMG-IV): sequencing the most valuable type-strain genomes for metagenomic binning, comparative biology and taxonomic classification.</title>
        <authorList>
            <person name="Goeker M."/>
        </authorList>
    </citation>
    <scope>NUCLEOTIDE SEQUENCE [LARGE SCALE GENOMIC DNA]</scope>
    <source>
        <strain evidence="5 6">LX-B</strain>
    </source>
</reference>
<comment type="caution">
    <text evidence="5">The sequence shown here is derived from an EMBL/GenBank/DDBJ whole genome shotgun (WGS) entry which is preliminary data.</text>
</comment>
<dbReference type="GO" id="GO:0015768">
    <property type="term" value="P:maltose transport"/>
    <property type="evidence" value="ECO:0007669"/>
    <property type="project" value="TreeGrafter"/>
</dbReference>
<dbReference type="Proteomes" id="UP000295008">
    <property type="component" value="Unassembled WGS sequence"/>
</dbReference>
<dbReference type="AlphaFoldDB" id="A0A4V2QCS8"/>
<dbReference type="GO" id="GO:0042956">
    <property type="term" value="P:maltodextrin transmembrane transport"/>
    <property type="evidence" value="ECO:0007669"/>
    <property type="project" value="TreeGrafter"/>
</dbReference>
<accession>A0A4V2QCS8</accession>
<evidence type="ECO:0000256" key="2">
    <source>
        <dbReference type="ARBA" id="ARBA00022448"/>
    </source>
</evidence>
<gene>
    <name evidence="5" type="ORF">EDC14_10332</name>
</gene>
<comment type="similarity">
    <text evidence="1">Belongs to the bacterial solute-binding protein 1 family.</text>
</comment>
<dbReference type="SUPFAM" id="SSF53850">
    <property type="entry name" value="Periplasmic binding protein-like II"/>
    <property type="match status" value="1"/>
</dbReference>
<feature type="signal peptide" evidence="4">
    <location>
        <begin position="1"/>
        <end position="26"/>
    </location>
</feature>
<name>A0A4V2QCS8_HYDET</name>
<proteinExistence type="inferred from homology"/>
<feature type="chain" id="PRO_5020380661" evidence="4">
    <location>
        <begin position="27"/>
        <end position="418"/>
    </location>
</feature>
<dbReference type="PANTHER" id="PTHR30061:SF50">
    <property type="entry name" value="MALTOSE_MALTODEXTRIN-BINDING PERIPLASMIC PROTEIN"/>
    <property type="match status" value="1"/>
</dbReference>
<keyword evidence="6" id="KW-1185">Reference proteome</keyword>
<protein>
    <submittedName>
        <fullName evidence="5">Carbohydrate ABC transporter substrate-binding protein (CUT1 family)</fullName>
    </submittedName>
</protein>
<dbReference type="EMBL" id="SLUN01000033">
    <property type="protein sequence ID" value="TCL61497.1"/>
    <property type="molecule type" value="Genomic_DNA"/>
</dbReference>
<dbReference type="RefSeq" id="WP_165908183.1">
    <property type="nucleotide sequence ID" value="NZ_SLUN01000033.1"/>
</dbReference>
<dbReference type="Pfam" id="PF01547">
    <property type="entry name" value="SBP_bac_1"/>
    <property type="match status" value="1"/>
</dbReference>
<organism evidence="5 6">
    <name type="scientific">Hydrogenispora ethanolica</name>
    <dbReference type="NCBI Taxonomy" id="1082276"/>
    <lineage>
        <taxon>Bacteria</taxon>
        <taxon>Bacillati</taxon>
        <taxon>Bacillota</taxon>
        <taxon>Hydrogenispora</taxon>
    </lineage>
</organism>
<evidence type="ECO:0000256" key="1">
    <source>
        <dbReference type="ARBA" id="ARBA00008520"/>
    </source>
</evidence>
<sequence length="418" mass="46164">MRKRVWRLLGLLAVLTLLAGVCTAGAQEKTRIKFWTFHSNYEKEFMISLGQEYMKVNPNVEIVYENIPESEYMGAKLTTAFAANSGPDVFVISPGDFLKYANSGLALDLTPYFTDKIRADFLKSSLDAVTVKGKIYAIPFEVELLGLYYNKDMLAKANVAPPKTWQELIGATKKLKTDQVAGLVIEPQRGYYQNFTWYPFLWQGGGTVINVQTKKSAFKGRAVENALKLWADLIKAGAPSKLAKGTWEPFIGDGSAAMQICGTWIIARLEKDFADKNIGLVPLPTPPGGKAATDAGGWKFMVNGKSKNADAAAKFAMWALAENVNLPLKWCTEVKFAYSPRKSVVQAGAAIYGKGLRKVFTDQIYETAIGEPRYPAEIVGFVGDALQEVMFKNVAPRQAAQKADQKIKQFLKDFKGSM</sequence>
<dbReference type="PANTHER" id="PTHR30061">
    <property type="entry name" value="MALTOSE-BINDING PERIPLASMIC PROTEIN"/>
    <property type="match status" value="1"/>
</dbReference>
<evidence type="ECO:0000313" key="6">
    <source>
        <dbReference type="Proteomes" id="UP000295008"/>
    </source>
</evidence>
<dbReference type="GO" id="GO:0055052">
    <property type="term" value="C:ATP-binding cassette (ABC) transporter complex, substrate-binding subunit-containing"/>
    <property type="evidence" value="ECO:0007669"/>
    <property type="project" value="TreeGrafter"/>
</dbReference>
<keyword evidence="3 4" id="KW-0732">Signal</keyword>
<dbReference type="InterPro" id="IPR006059">
    <property type="entry name" value="SBP"/>
</dbReference>
<keyword evidence="2" id="KW-0813">Transport</keyword>
<evidence type="ECO:0000256" key="3">
    <source>
        <dbReference type="ARBA" id="ARBA00022729"/>
    </source>
</evidence>
<evidence type="ECO:0000313" key="5">
    <source>
        <dbReference type="EMBL" id="TCL61497.1"/>
    </source>
</evidence>